<organism evidence="3 4">
    <name type="scientific">Drosophila rhopaloa</name>
    <name type="common">Fruit fly</name>
    <dbReference type="NCBI Taxonomy" id="1041015"/>
    <lineage>
        <taxon>Eukaryota</taxon>
        <taxon>Metazoa</taxon>
        <taxon>Ecdysozoa</taxon>
        <taxon>Arthropoda</taxon>
        <taxon>Hexapoda</taxon>
        <taxon>Insecta</taxon>
        <taxon>Pterygota</taxon>
        <taxon>Neoptera</taxon>
        <taxon>Endopterygota</taxon>
        <taxon>Diptera</taxon>
        <taxon>Brachycera</taxon>
        <taxon>Muscomorpha</taxon>
        <taxon>Ephydroidea</taxon>
        <taxon>Drosophilidae</taxon>
        <taxon>Drosophila</taxon>
        <taxon>Sophophora</taxon>
    </lineage>
</organism>
<feature type="signal peptide" evidence="1">
    <location>
        <begin position="1"/>
        <end position="21"/>
    </location>
</feature>
<dbReference type="RefSeq" id="XP_016982987.2">
    <property type="nucleotide sequence ID" value="XM_017127498.2"/>
</dbReference>
<evidence type="ECO:0000313" key="4">
    <source>
        <dbReference type="Proteomes" id="UP001652680"/>
    </source>
</evidence>
<reference evidence="3" key="2">
    <citation type="submission" date="2025-05" db="UniProtKB">
        <authorList>
            <consortium name="EnsemblMetazoa"/>
        </authorList>
    </citation>
    <scope>IDENTIFICATION</scope>
</reference>
<proteinExistence type="predicted"/>
<evidence type="ECO:0000313" key="3">
    <source>
        <dbReference type="EnsemblMetazoa" id="XP_016982987.2"/>
    </source>
</evidence>
<dbReference type="Gene3D" id="2.170.140.10">
    <property type="entry name" value="Chitin binding domain"/>
    <property type="match status" value="1"/>
</dbReference>
<feature type="chain" id="PRO_5046805551" description="Chitin-binding type-2 domain-containing protein" evidence="1">
    <location>
        <begin position="22"/>
        <end position="311"/>
    </location>
</feature>
<dbReference type="Proteomes" id="UP001652680">
    <property type="component" value="Unassembled WGS sequence"/>
</dbReference>
<name>A0ABM5HNL3_DRORH</name>
<sequence length="311" mass="35264">MESSLLLSVLLLFFAIHFSRGLDCPVGYHFDENIKTCVSEVTTDCINHKIKKCPITTAVNEYCLCKDKYLQIWKCPEGTYFDANQLACRIGTVECQEEYEPFKCPDATSNRLHTFEKNSYQYRLDENNKSCPDGYYFNETIKTCVSTNITNCTNLEVAKCPITTAVDEYCMCKNMYIQIWNCPEGTYFDANRLICRIGTVECQEEYEPFACPNETSTDVFCLCIDGEFHSNNCPNGYTFNTEQKLCLKSGSELPDSESSSEKCQRYGLFGDPTDCTGYYHCREKGSEIQYSRCSGGTIFSLTSFGCVTGSC</sequence>
<reference evidence="4" key="1">
    <citation type="journal article" date="2021" name="Elife">
        <title>Highly contiguous assemblies of 101 drosophilid genomes.</title>
        <authorList>
            <person name="Kim B.Y."/>
            <person name="Wang J.R."/>
            <person name="Miller D.E."/>
            <person name="Barmina O."/>
            <person name="Delaney E."/>
            <person name="Thompson A."/>
            <person name="Comeault A.A."/>
            <person name="Peede D."/>
            <person name="D'Agostino E.R."/>
            <person name="Pelaez J."/>
            <person name="Aguilar J.M."/>
            <person name="Haji D."/>
            <person name="Matsunaga T."/>
            <person name="Armstrong E.E."/>
            <person name="Zych M."/>
            <person name="Ogawa Y."/>
            <person name="Stamenkovic-Radak M."/>
            <person name="Jelic M."/>
            <person name="Veselinovic M.S."/>
            <person name="Tanaskovic M."/>
            <person name="Eric P."/>
            <person name="Gao J.J."/>
            <person name="Katoh T.K."/>
            <person name="Toda M.J."/>
            <person name="Watabe H."/>
            <person name="Watada M."/>
            <person name="Davis J.S."/>
            <person name="Moyle L.C."/>
            <person name="Manoli G."/>
            <person name="Bertolini E."/>
            <person name="Kostal V."/>
            <person name="Hawley R.S."/>
            <person name="Takahashi A."/>
            <person name="Jones C.D."/>
            <person name="Price D.K."/>
            <person name="Whiteman N."/>
            <person name="Kopp A."/>
            <person name="Matute D.R."/>
            <person name="Petrov D.A."/>
        </authorList>
    </citation>
    <scope>NUCLEOTIDE SEQUENCE [LARGE SCALE GENOMIC DNA]</scope>
</reference>
<evidence type="ECO:0000259" key="2">
    <source>
        <dbReference type="PROSITE" id="PS50940"/>
    </source>
</evidence>
<feature type="domain" description="Chitin-binding type-2" evidence="2">
    <location>
        <begin position="260"/>
        <end position="306"/>
    </location>
</feature>
<dbReference type="InterPro" id="IPR036508">
    <property type="entry name" value="Chitin-bd_dom_sf"/>
</dbReference>
<protein>
    <recommendedName>
        <fullName evidence="2">Chitin-binding type-2 domain-containing protein</fullName>
    </recommendedName>
</protein>
<evidence type="ECO:0000256" key="1">
    <source>
        <dbReference type="SAM" id="SignalP"/>
    </source>
</evidence>
<dbReference type="InterPro" id="IPR002557">
    <property type="entry name" value="Chitin-bd_dom"/>
</dbReference>
<dbReference type="Pfam" id="PF01607">
    <property type="entry name" value="CBM_14"/>
    <property type="match status" value="1"/>
</dbReference>
<dbReference type="SUPFAM" id="SSF57625">
    <property type="entry name" value="Invertebrate chitin-binding proteins"/>
    <property type="match status" value="4"/>
</dbReference>
<keyword evidence="1" id="KW-0732">Signal</keyword>
<keyword evidence="4" id="KW-1185">Reference proteome</keyword>
<accession>A0ABM5HNL3</accession>
<dbReference type="GeneID" id="108047352"/>
<dbReference type="PROSITE" id="PS50940">
    <property type="entry name" value="CHIT_BIND_II"/>
    <property type="match status" value="1"/>
</dbReference>
<dbReference type="EnsemblMetazoa" id="XM_017127498.2">
    <property type="protein sequence ID" value="XP_016982987.2"/>
    <property type="gene ID" value="LOC108047352"/>
</dbReference>
<dbReference type="SMART" id="SM00494">
    <property type="entry name" value="ChtBD2"/>
    <property type="match status" value="5"/>
</dbReference>